<reference evidence="3" key="1">
    <citation type="submission" date="2022-11" db="UniProtKB">
        <authorList>
            <consortium name="WormBaseParasite"/>
        </authorList>
    </citation>
    <scope>IDENTIFICATION</scope>
</reference>
<evidence type="ECO:0000259" key="1">
    <source>
        <dbReference type="PROSITE" id="PS51034"/>
    </source>
</evidence>
<sequence>MNVCPDEKVRNRLMRYPVIEVEDGYSTHMKAFRFDGSRRVRIRCAVNICVDRCEAVTCEADRDFNSVLSFGKKRKKRQTIGDLQELLEKYHDAKLSGNVVLGEEPDADEGKSHGSTIEQSTISGIYTILEGTSKASEAKGNNASKLLIPMEQEVLKPISPVETTSFNRLNMTNKLASESSSESSTSLYECIGLSF</sequence>
<dbReference type="PANTHER" id="PTHR47327:SF18">
    <property type="entry name" value="PAN DOMAIN PROTEIN"/>
    <property type="match status" value="1"/>
</dbReference>
<dbReference type="Proteomes" id="UP000887577">
    <property type="component" value="Unplaced"/>
</dbReference>
<dbReference type="PANTHER" id="PTHR47327">
    <property type="entry name" value="FI18240P1-RELATED"/>
    <property type="match status" value="1"/>
</dbReference>
<dbReference type="AlphaFoldDB" id="A0A914YVE9"/>
<dbReference type="GO" id="GO:0009653">
    <property type="term" value="P:anatomical structure morphogenesis"/>
    <property type="evidence" value="ECO:0007669"/>
    <property type="project" value="TreeGrafter"/>
</dbReference>
<proteinExistence type="predicted"/>
<evidence type="ECO:0000313" key="2">
    <source>
        <dbReference type="Proteomes" id="UP000887577"/>
    </source>
</evidence>
<dbReference type="InterPro" id="IPR001507">
    <property type="entry name" value="ZP_dom"/>
</dbReference>
<protein>
    <submittedName>
        <fullName evidence="3">ZP domain-containing protein</fullName>
    </submittedName>
</protein>
<evidence type="ECO:0000313" key="3">
    <source>
        <dbReference type="WBParaSite" id="PSU_v2.g3639.t1"/>
    </source>
</evidence>
<dbReference type="PROSITE" id="PS51034">
    <property type="entry name" value="ZP_2"/>
    <property type="match status" value="1"/>
</dbReference>
<feature type="domain" description="ZP" evidence="1">
    <location>
        <begin position="1"/>
        <end position="65"/>
    </location>
</feature>
<keyword evidence="2" id="KW-1185">Reference proteome</keyword>
<dbReference type="WBParaSite" id="PSU_v2.g3639.t1">
    <property type="protein sequence ID" value="PSU_v2.g3639.t1"/>
    <property type="gene ID" value="PSU_v2.g3639"/>
</dbReference>
<organism evidence="2 3">
    <name type="scientific">Panagrolaimus superbus</name>
    <dbReference type="NCBI Taxonomy" id="310955"/>
    <lineage>
        <taxon>Eukaryota</taxon>
        <taxon>Metazoa</taxon>
        <taxon>Ecdysozoa</taxon>
        <taxon>Nematoda</taxon>
        <taxon>Chromadorea</taxon>
        <taxon>Rhabditida</taxon>
        <taxon>Tylenchina</taxon>
        <taxon>Panagrolaimomorpha</taxon>
        <taxon>Panagrolaimoidea</taxon>
        <taxon>Panagrolaimidae</taxon>
        <taxon>Panagrolaimus</taxon>
    </lineage>
</organism>
<name>A0A914YVE9_9BILA</name>
<dbReference type="InterPro" id="IPR052774">
    <property type="entry name" value="Celegans_DevNeuronal_Protein"/>
</dbReference>
<accession>A0A914YVE9</accession>